<organism evidence="5 6">
    <name type="scientific">Paramicrobacterium agarici</name>
    <dbReference type="NCBI Taxonomy" id="630514"/>
    <lineage>
        <taxon>Bacteria</taxon>
        <taxon>Bacillati</taxon>
        <taxon>Actinomycetota</taxon>
        <taxon>Actinomycetes</taxon>
        <taxon>Micrococcales</taxon>
        <taxon>Microbacteriaceae</taxon>
        <taxon>Paramicrobacterium</taxon>
    </lineage>
</organism>
<evidence type="ECO:0000256" key="3">
    <source>
        <dbReference type="ARBA" id="ARBA00022679"/>
    </source>
</evidence>
<reference evidence="5 6" key="1">
    <citation type="submission" date="2017-10" db="EMBL/GenBank/DDBJ databases">
        <title>Sequencing the genomes of 1000 actinobacteria strains.</title>
        <authorList>
            <person name="Klenk H.-P."/>
        </authorList>
    </citation>
    <scope>NUCLEOTIDE SEQUENCE [LARGE SCALE GENOMIC DNA]</scope>
    <source>
        <strain evidence="5 6">DSM 21798</strain>
    </source>
</reference>
<accession>A0A2A9E102</accession>
<dbReference type="PANTHER" id="PTHR45947:SF3">
    <property type="entry name" value="SULFOQUINOVOSYL TRANSFERASE SQD2"/>
    <property type="match status" value="1"/>
</dbReference>
<feature type="domain" description="Glycosyltransferase subfamily 4-like N-terminal" evidence="4">
    <location>
        <begin position="19"/>
        <end position="186"/>
    </location>
</feature>
<dbReference type="AlphaFoldDB" id="A0A2A9E102"/>
<sequence length="393" mass="42399">MRITIVSRIFAPEPGAASFRLGALARACAEAGNSVCVLTSAPPSQLNAGLIEFPDNVQIKRAKVLRDRAGYVRGYAQYMSFDIPLMARLLFARRPDIVLAEPPPTTGAVVRLICAMRRVPYAYYAADIWSDASQTAGAPSFVVKIVRWLEKFAMRGAQRVLSVSDGVSERLRELSVSRNVRTIGNGSDLAAFSLEGPAKNLRRPYFVYTGTASEVHGARIFADAFADVQRVRPDAALVFVGQGSEFPVIKEIAADLPEGSISVFPRTTPSEVARWLRGAAAALASVKPDSGYDFAFPTKMYAATSCGTPVIYAGTGPGKAFIDTIGYGIATDYDVESVATSMISMLEREQARADRQRASAWARENVDIGAIATSACNILESVASEHQKKLTKQ</sequence>
<evidence type="ECO:0000259" key="4">
    <source>
        <dbReference type="Pfam" id="PF13579"/>
    </source>
</evidence>
<keyword evidence="3 5" id="KW-0808">Transferase</keyword>
<proteinExistence type="predicted"/>
<keyword evidence="6" id="KW-1185">Reference proteome</keyword>
<dbReference type="SUPFAM" id="SSF53756">
    <property type="entry name" value="UDP-Glycosyltransferase/glycogen phosphorylase"/>
    <property type="match status" value="1"/>
</dbReference>
<evidence type="ECO:0000313" key="5">
    <source>
        <dbReference type="EMBL" id="PFG31892.1"/>
    </source>
</evidence>
<protein>
    <recommendedName>
        <fullName evidence="1">D-inositol 3-phosphate glycosyltransferase</fullName>
    </recommendedName>
</protein>
<dbReference type="InterPro" id="IPR028098">
    <property type="entry name" value="Glyco_trans_4-like_N"/>
</dbReference>
<dbReference type="GO" id="GO:1901137">
    <property type="term" value="P:carbohydrate derivative biosynthetic process"/>
    <property type="evidence" value="ECO:0007669"/>
    <property type="project" value="UniProtKB-ARBA"/>
</dbReference>
<dbReference type="PANTHER" id="PTHR45947">
    <property type="entry name" value="SULFOQUINOVOSYL TRANSFERASE SQD2"/>
    <property type="match status" value="1"/>
</dbReference>
<dbReference type="RefSeq" id="WP_098408843.1">
    <property type="nucleotide sequence ID" value="NZ_PDJE01000001.1"/>
</dbReference>
<name>A0A2A9E102_9MICO</name>
<evidence type="ECO:0000256" key="2">
    <source>
        <dbReference type="ARBA" id="ARBA00022676"/>
    </source>
</evidence>
<dbReference type="GO" id="GO:0016758">
    <property type="term" value="F:hexosyltransferase activity"/>
    <property type="evidence" value="ECO:0007669"/>
    <property type="project" value="TreeGrafter"/>
</dbReference>
<dbReference type="Proteomes" id="UP000221369">
    <property type="component" value="Unassembled WGS sequence"/>
</dbReference>
<dbReference type="EMBL" id="PDJE01000001">
    <property type="protein sequence ID" value="PFG31892.1"/>
    <property type="molecule type" value="Genomic_DNA"/>
</dbReference>
<dbReference type="InterPro" id="IPR050194">
    <property type="entry name" value="Glycosyltransferase_grp1"/>
</dbReference>
<evidence type="ECO:0000256" key="1">
    <source>
        <dbReference type="ARBA" id="ARBA00021292"/>
    </source>
</evidence>
<gene>
    <name evidence="5" type="ORF">ATJ78_2874</name>
</gene>
<keyword evidence="2" id="KW-0328">Glycosyltransferase</keyword>
<comment type="caution">
    <text evidence="5">The sequence shown here is derived from an EMBL/GenBank/DDBJ whole genome shotgun (WGS) entry which is preliminary data.</text>
</comment>
<dbReference type="Pfam" id="PF13692">
    <property type="entry name" value="Glyco_trans_1_4"/>
    <property type="match status" value="1"/>
</dbReference>
<dbReference type="Pfam" id="PF13579">
    <property type="entry name" value="Glyco_trans_4_4"/>
    <property type="match status" value="1"/>
</dbReference>
<dbReference type="CDD" id="cd03794">
    <property type="entry name" value="GT4_WbuB-like"/>
    <property type="match status" value="1"/>
</dbReference>
<dbReference type="Gene3D" id="3.40.50.2000">
    <property type="entry name" value="Glycogen Phosphorylase B"/>
    <property type="match status" value="2"/>
</dbReference>
<evidence type="ECO:0000313" key="6">
    <source>
        <dbReference type="Proteomes" id="UP000221369"/>
    </source>
</evidence>